<accession>A0ACC2ML22</accession>
<protein>
    <submittedName>
        <fullName evidence="1">Uncharacterized protein</fullName>
    </submittedName>
</protein>
<sequence>MIQTDLSPFSSLLAVYEAQVTTPKRFNSVVVLFIEGNVEDSRLLAEDDNRNREPGEKKLEEVVHAVECAPLPDSRKEKARSKSILALHPSSIIELETKEI</sequence>
<evidence type="ECO:0000313" key="2">
    <source>
        <dbReference type="Proteomes" id="UP001234297"/>
    </source>
</evidence>
<dbReference type="Proteomes" id="UP001234297">
    <property type="component" value="Chromosome 2"/>
</dbReference>
<gene>
    <name evidence="1" type="ORF">MRB53_008165</name>
</gene>
<keyword evidence="2" id="KW-1185">Reference proteome</keyword>
<evidence type="ECO:0000313" key="1">
    <source>
        <dbReference type="EMBL" id="KAJ8646417.1"/>
    </source>
</evidence>
<comment type="caution">
    <text evidence="1">The sequence shown here is derived from an EMBL/GenBank/DDBJ whole genome shotgun (WGS) entry which is preliminary data.</text>
</comment>
<dbReference type="EMBL" id="CM056810">
    <property type="protein sequence ID" value="KAJ8646417.1"/>
    <property type="molecule type" value="Genomic_DNA"/>
</dbReference>
<proteinExistence type="predicted"/>
<name>A0ACC2ML22_PERAE</name>
<reference evidence="1 2" key="1">
    <citation type="journal article" date="2022" name="Hortic Res">
        <title>A haplotype resolved chromosomal level avocado genome allows analysis of novel avocado genes.</title>
        <authorList>
            <person name="Nath O."/>
            <person name="Fletcher S.J."/>
            <person name="Hayward A."/>
            <person name="Shaw L.M."/>
            <person name="Masouleh A.K."/>
            <person name="Furtado A."/>
            <person name="Henry R.J."/>
            <person name="Mitter N."/>
        </authorList>
    </citation>
    <scope>NUCLEOTIDE SEQUENCE [LARGE SCALE GENOMIC DNA]</scope>
    <source>
        <strain evidence="2">cv. Hass</strain>
    </source>
</reference>
<organism evidence="1 2">
    <name type="scientific">Persea americana</name>
    <name type="common">Avocado</name>
    <dbReference type="NCBI Taxonomy" id="3435"/>
    <lineage>
        <taxon>Eukaryota</taxon>
        <taxon>Viridiplantae</taxon>
        <taxon>Streptophyta</taxon>
        <taxon>Embryophyta</taxon>
        <taxon>Tracheophyta</taxon>
        <taxon>Spermatophyta</taxon>
        <taxon>Magnoliopsida</taxon>
        <taxon>Magnoliidae</taxon>
        <taxon>Laurales</taxon>
        <taxon>Lauraceae</taxon>
        <taxon>Persea</taxon>
    </lineage>
</organism>